<dbReference type="PANTHER" id="PTHR33840">
    <property type="match status" value="1"/>
</dbReference>
<feature type="domain" description="T6SS Phospholipase effector Tle1-like catalytic" evidence="1">
    <location>
        <begin position="53"/>
        <end position="232"/>
    </location>
</feature>
<comment type="caution">
    <text evidence="2">The sequence shown here is derived from an EMBL/GenBank/DDBJ whole genome shotgun (WGS) entry which is preliminary data.</text>
</comment>
<protein>
    <submittedName>
        <fullName evidence="2">T6SS phospholipase effector Tle1-like catalytic domain-containing protein</fullName>
    </submittedName>
</protein>
<dbReference type="EMBL" id="JBHSMT010000009">
    <property type="protein sequence ID" value="MFC5473378.1"/>
    <property type="molecule type" value="Genomic_DNA"/>
</dbReference>
<name>A0ABW0M8P0_9BURK</name>
<evidence type="ECO:0000313" key="3">
    <source>
        <dbReference type="Proteomes" id="UP001596045"/>
    </source>
</evidence>
<evidence type="ECO:0000313" key="2">
    <source>
        <dbReference type="EMBL" id="MFC5473378.1"/>
    </source>
</evidence>
<proteinExistence type="predicted"/>
<dbReference type="PANTHER" id="PTHR33840:SF1">
    <property type="entry name" value="TLE1 PHOSPHOLIPASE DOMAIN-CONTAINING PROTEIN"/>
    <property type="match status" value="1"/>
</dbReference>
<dbReference type="RefSeq" id="WP_378995766.1">
    <property type="nucleotide sequence ID" value="NZ_JBHSMT010000009.1"/>
</dbReference>
<evidence type="ECO:0000259" key="1">
    <source>
        <dbReference type="Pfam" id="PF09994"/>
    </source>
</evidence>
<dbReference type="Proteomes" id="UP001596045">
    <property type="component" value="Unassembled WGS sequence"/>
</dbReference>
<reference evidence="3" key="1">
    <citation type="journal article" date="2019" name="Int. J. Syst. Evol. Microbiol.">
        <title>The Global Catalogue of Microorganisms (GCM) 10K type strain sequencing project: providing services to taxonomists for standard genome sequencing and annotation.</title>
        <authorList>
            <consortium name="The Broad Institute Genomics Platform"/>
            <consortium name="The Broad Institute Genome Sequencing Center for Infectious Disease"/>
            <person name="Wu L."/>
            <person name="Ma J."/>
        </authorList>
    </citation>
    <scope>NUCLEOTIDE SEQUENCE [LARGE SCALE GENOMIC DNA]</scope>
    <source>
        <strain evidence="3">JCM 17066</strain>
    </source>
</reference>
<dbReference type="InterPro" id="IPR018712">
    <property type="entry name" value="Tle1-like_cat"/>
</dbReference>
<keyword evidence="3" id="KW-1185">Reference proteome</keyword>
<gene>
    <name evidence="2" type="ORF">ACFPM8_05350</name>
</gene>
<sequence>MSLPIQSAPLIVRGRAEDVMALNFAETCAIDGMNGESFRTAHLLCQCFVKIGLFFDGTNNNRIRDEPLKCHTNIVKLFNAHKDVEEKGQLQRPHHYKIYIPGLGTRFPENREWRESQEGKAFGKGGQARILFALLQVYNAVYQSFNDGKSMFSRQEITAKLQQYAQDVDTGDPLRDAHDPRPDRRSWFKPLSDKLDERLRKVRGERQRPHIPKITLNVFGFSRGAVEARAFCYWFADLLKKDGTFASMPAEISFLGLFDSVATVGPSNSVAESTPIFWADGHFAWAKEILQPLPDCVKHTVHYIAAHEQRRNFPVTRVKQGAGGKVLEYLYPGVHSDVGGGYAPGEQGKSPSMDTLLSQIPLLHMHHAATVAGVPLAAYCVMPSDLKEDYEISPELSAAWNAYMKAGEFKGDDFRSLMKQHMRLFYSYRHAFLNGFHYLHFYAEGCNAQEKEDLGSYNEALKSDLAILRRRATLMQSRSPTVSRIEYPLERKIVERANHWQLQGYLGDVRPSTEELWALEQFKEPPDPQNAPYMALLADQVHDSLAGFYLAGYSSAEEKAEALLAMAREHDKTRKEPSARYDKQVWDNYQEALKNDSALAAMMQSRIAKYKEAENAPGYRLEQINALENAHQQTPFSQQEQDKLTPLFPTQTDADAADLGHWAVRTQSDKRREGSGYLRQRVVF</sequence>
<feature type="domain" description="T6SS Phospholipase effector Tle1-like catalytic" evidence="1">
    <location>
        <begin position="243"/>
        <end position="366"/>
    </location>
</feature>
<accession>A0ABW0M8P0</accession>
<dbReference type="Pfam" id="PF09994">
    <property type="entry name" value="T6SS_Tle1-like_cat"/>
    <property type="match status" value="2"/>
</dbReference>
<organism evidence="2 3">
    <name type="scientific">Paraherbaspirillum soli</name>
    <dbReference type="NCBI Taxonomy" id="631222"/>
    <lineage>
        <taxon>Bacteria</taxon>
        <taxon>Pseudomonadati</taxon>
        <taxon>Pseudomonadota</taxon>
        <taxon>Betaproteobacteria</taxon>
        <taxon>Burkholderiales</taxon>
        <taxon>Oxalobacteraceae</taxon>
        <taxon>Paraherbaspirillum</taxon>
    </lineage>
</organism>